<dbReference type="Pfam" id="PF02065">
    <property type="entry name" value="Melibiase"/>
    <property type="match status" value="1"/>
</dbReference>
<comment type="caution">
    <text evidence="3">The sequence shown here is derived from an EMBL/GenBank/DDBJ whole genome shotgun (WGS) entry which is preliminary data.</text>
</comment>
<protein>
    <submittedName>
        <fullName evidence="3">Alpha-galactosidase</fullName>
    </submittedName>
</protein>
<dbReference type="AlphaFoldDB" id="A0A328TU89"/>
<dbReference type="PANTHER" id="PTHR43053:SF3">
    <property type="entry name" value="ALPHA-GALACTOSIDASE C-RELATED"/>
    <property type="match status" value="1"/>
</dbReference>
<name>A0A328TU89_9BACL</name>
<dbReference type="GO" id="GO:0016052">
    <property type="term" value="P:carbohydrate catabolic process"/>
    <property type="evidence" value="ECO:0007669"/>
    <property type="project" value="InterPro"/>
</dbReference>
<dbReference type="InterPro" id="IPR017853">
    <property type="entry name" value="GH"/>
</dbReference>
<accession>A0A328TU89</accession>
<dbReference type="Proteomes" id="UP000249260">
    <property type="component" value="Unassembled WGS sequence"/>
</dbReference>
<dbReference type="CDD" id="cd14791">
    <property type="entry name" value="GH36"/>
    <property type="match status" value="1"/>
</dbReference>
<dbReference type="PANTHER" id="PTHR43053">
    <property type="entry name" value="GLYCOSIDASE FAMILY 31"/>
    <property type="match status" value="1"/>
</dbReference>
<reference evidence="3 4" key="1">
    <citation type="submission" date="2018-06" db="EMBL/GenBank/DDBJ databases">
        <title>Paenibacillus montanisoli sp. nov., isolated from mountain area soil.</title>
        <authorList>
            <person name="Wu M."/>
        </authorList>
    </citation>
    <scope>NUCLEOTIDE SEQUENCE [LARGE SCALE GENOMIC DNA]</scope>
    <source>
        <strain evidence="3 4">RA17</strain>
    </source>
</reference>
<evidence type="ECO:0000313" key="3">
    <source>
        <dbReference type="EMBL" id="RAP74109.1"/>
    </source>
</evidence>
<keyword evidence="2" id="KW-0326">Glycosidase</keyword>
<dbReference type="InterPro" id="IPR050985">
    <property type="entry name" value="Alpha-glycosidase_related"/>
</dbReference>
<organism evidence="3 4">
    <name type="scientific">Paenibacillus montanisoli</name>
    <dbReference type="NCBI Taxonomy" id="2081970"/>
    <lineage>
        <taxon>Bacteria</taxon>
        <taxon>Bacillati</taxon>
        <taxon>Bacillota</taxon>
        <taxon>Bacilli</taxon>
        <taxon>Bacillales</taxon>
        <taxon>Paenibacillaceae</taxon>
        <taxon>Paenibacillus</taxon>
    </lineage>
</organism>
<evidence type="ECO:0000256" key="1">
    <source>
        <dbReference type="ARBA" id="ARBA00022801"/>
    </source>
</evidence>
<sequence>MAVRSIQAQAQVQAGGYTVTLEKEAAVHAFEVTLTASEYSDGVHVVHLRLAAAVAAVPPVLQLKWTLPIVDMHGLWHPGADRNRSFPADWAHGRTVKATSSAPVGCIYNNEGLNRHTFAFSDTLSPIGIKVGVHEETADFHCVVSLFHEPTAPIAEYEASLLLDTRELPYYDCLGDVSRWWASMKGVEPAFVPAAAREPMLSTWYSFHQRLTPEAIEAECALAKAIGCEAVIVDDGWQTSDNERGYLYCGDWEASVEKFPDMRAHVDRVHAVGMKYLLWYSVPFIGKKSRAWERFEGKLLYVNEELGAGVIDPRYPEAREYLIGLYEQAVREWDLDGLKLDFVDMFAQRADADRNGGEGMDYISVPAAADRLLTDVIGRLRELKPDILIEFRQSYVGPQMRKYGNIFRAADCPNDPVTNRIRTLDIRLLCGNTAAHADMIMWHVNEPVECAAMHLLNVLFAVPQISVRLDRIPEDHRRMLAYWLAFFRSHRETLLDGRLEPFRPELLYPLVRATSADQQIIAAYNDSVIPAGSGLPPELVVVNGTAKERLILEFEEALENVTIEVHNCMGEIVRREEAAAIGQGLYVLEVPSSGAAYLRRNVI</sequence>
<keyword evidence="4" id="KW-1185">Reference proteome</keyword>
<dbReference type="InterPro" id="IPR002252">
    <property type="entry name" value="Glyco_hydro_36"/>
</dbReference>
<dbReference type="Gene3D" id="3.20.20.70">
    <property type="entry name" value="Aldolase class I"/>
    <property type="match status" value="1"/>
</dbReference>
<keyword evidence="1" id="KW-0378">Hydrolase</keyword>
<dbReference type="InterPro" id="IPR013785">
    <property type="entry name" value="Aldolase_TIM"/>
</dbReference>
<evidence type="ECO:0000313" key="4">
    <source>
        <dbReference type="Proteomes" id="UP000249260"/>
    </source>
</evidence>
<dbReference type="SUPFAM" id="SSF51445">
    <property type="entry name" value="(Trans)glycosidases"/>
    <property type="match status" value="1"/>
</dbReference>
<gene>
    <name evidence="3" type="ORF">DL346_23850</name>
</gene>
<dbReference type="GO" id="GO:0004557">
    <property type="term" value="F:alpha-galactosidase activity"/>
    <property type="evidence" value="ECO:0007669"/>
    <property type="project" value="InterPro"/>
</dbReference>
<dbReference type="RefSeq" id="WP_112884897.1">
    <property type="nucleotide sequence ID" value="NZ_QLUW01000005.1"/>
</dbReference>
<dbReference type="OrthoDB" id="9807519at2"/>
<evidence type="ECO:0000256" key="2">
    <source>
        <dbReference type="ARBA" id="ARBA00023295"/>
    </source>
</evidence>
<dbReference type="EMBL" id="QLUW01000005">
    <property type="protein sequence ID" value="RAP74109.1"/>
    <property type="molecule type" value="Genomic_DNA"/>
</dbReference>
<proteinExistence type="predicted"/>